<comment type="cofactor">
    <cofactor evidence="1">
        <name>Mn(2+)</name>
        <dbReference type="ChEBI" id="CHEBI:29035"/>
    </cofactor>
</comment>
<keyword evidence="6" id="KW-0464">Manganese</keyword>
<comment type="caution">
    <text evidence="9">The sequence shown here is derived from an EMBL/GenBank/DDBJ whole genome shotgun (WGS) entry which is preliminary data.</text>
</comment>
<keyword evidence="4" id="KW-0378">Hydrolase</keyword>
<dbReference type="EMBL" id="CANHGI010000001">
    <property type="protein sequence ID" value="CAI5440375.1"/>
    <property type="molecule type" value="Genomic_DNA"/>
</dbReference>
<dbReference type="PANTHER" id="PTHR12992">
    <property type="entry name" value="NUDIX HYDROLASE"/>
    <property type="match status" value="1"/>
</dbReference>
<dbReference type="InterPro" id="IPR015797">
    <property type="entry name" value="NUDIX_hydrolase-like_dom_sf"/>
</dbReference>
<reference evidence="9" key="1">
    <citation type="submission" date="2022-11" db="EMBL/GenBank/DDBJ databases">
        <authorList>
            <person name="Kikuchi T."/>
        </authorList>
    </citation>
    <scope>NUCLEOTIDE SEQUENCE</scope>
    <source>
        <strain evidence="9">PS1010</strain>
    </source>
</reference>
<dbReference type="Pfam" id="PF00293">
    <property type="entry name" value="NUDIX"/>
    <property type="match status" value="1"/>
</dbReference>
<gene>
    <name evidence="9" type="ORF">CAMP_LOCUS3012</name>
</gene>
<keyword evidence="10" id="KW-1185">Reference proteome</keyword>
<dbReference type="PROSITE" id="PS51462">
    <property type="entry name" value="NUDIX"/>
    <property type="match status" value="1"/>
</dbReference>
<keyword evidence="3" id="KW-0479">Metal-binding</keyword>
<comment type="cofactor">
    <cofactor evidence="2">
        <name>Mg(2+)</name>
        <dbReference type="ChEBI" id="CHEBI:18420"/>
    </cofactor>
</comment>
<dbReference type="InterPro" id="IPR045121">
    <property type="entry name" value="CoAse"/>
</dbReference>
<evidence type="ECO:0000313" key="9">
    <source>
        <dbReference type="EMBL" id="CAI5440375.1"/>
    </source>
</evidence>
<dbReference type="CDD" id="cd03426">
    <property type="entry name" value="NUDIX_CoAse_Nudt7"/>
    <property type="match status" value="1"/>
</dbReference>
<dbReference type="AlphaFoldDB" id="A0A9P1I8D4"/>
<feature type="domain" description="Nudix hydrolase" evidence="8">
    <location>
        <begin position="41"/>
        <end position="175"/>
    </location>
</feature>
<dbReference type="GO" id="GO:0046872">
    <property type="term" value="F:metal ion binding"/>
    <property type="evidence" value="ECO:0007669"/>
    <property type="project" value="UniProtKB-KW"/>
</dbReference>
<accession>A0A9P1I8D4</accession>
<dbReference type="OrthoDB" id="206213at2759"/>
<dbReference type="SUPFAM" id="SSF55811">
    <property type="entry name" value="Nudix"/>
    <property type="match status" value="1"/>
</dbReference>
<evidence type="ECO:0000259" key="8">
    <source>
        <dbReference type="PROSITE" id="PS51462"/>
    </source>
</evidence>
<evidence type="ECO:0000256" key="6">
    <source>
        <dbReference type="ARBA" id="ARBA00023211"/>
    </source>
</evidence>
<dbReference type="PANTHER" id="PTHR12992:SF24">
    <property type="entry name" value="PEROXISOMAL COENZYME A DIPHOSPHATASE NUDT7"/>
    <property type="match status" value="1"/>
</dbReference>
<keyword evidence="7" id="KW-1133">Transmembrane helix</keyword>
<evidence type="ECO:0000256" key="4">
    <source>
        <dbReference type="ARBA" id="ARBA00022801"/>
    </source>
</evidence>
<keyword evidence="7" id="KW-0812">Transmembrane</keyword>
<proteinExistence type="predicted"/>
<dbReference type="InterPro" id="IPR000086">
    <property type="entry name" value="NUDIX_hydrolase_dom"/>
</dbReference>
<evidence type="ECO:0000256" key="1">
    <source>
        <dbReference type="ARBA" id="ARBA00001936"/>
    </source>
</evidence>
<evidence type="ECO:0000313" key="10">
    <source>
        <dbReference type="Proteomes" id="UP001152747"/>
    </source>
</evidence>
<dbReference type="Proteomes" id="UP001152747">
    <property type="component" value="Unassembled WGS sequence"/>
</dbReference>
<keyword evidence="7" id="KW-0472">Membrane</keyword>
<evidence type="ECO:0000256" key="2">
    <source>
        <dbReference type="ARBA" id="ARBA00001946"/>
    </source>
</evidence>
<organism evidence="9 10">
    <name type="scientific">Caenorhabditis angaria</name>
    <dbReference type="NCBI Taxonomy" id="860376"/>
    <lineage>
        <taxon>Eukaryota</taxon>
        <taxon>Metazoa</taxon>
        <taxon>Ecdysozoa</taxon>
        <taxon>Nematoda</taxon>
        <taxon>Chromadorea</taxon>
        <taxon>Rhabditida</taxon>
        <taxon>Rhabditina</taxon>
        <taxon>Rhabditomorpha</taxon>
        <taxon>Rhabditoidea</taxon>
        <taxon>Rhabditidae</taxon>
        <taxon>Peloderinae</taxon>
        <taxon>Caenorhabditis</taxon>
    </lineage>
</organism>
<evidence type="ECO:0000256" key="3">
    <source>
        <dbReference type="ARBA" id="ARBA00022723"/>
    </source>
</evidence>
<evidence type="ECO:0000256" key="5">
    <source>
        <dbReference type="ARBA" id="ARBA00022842"/>
    </source>
</evidence>
<keyword evidence="5" id="KW-0460">Magnesium</keyword>
<protein>
    <recommendedName>
        <fullName evidence="8">Nudix hydrolase domain-containing protein</fullName>
    </recommendedName>
</protein>
<dbReference type="Gene3D" id="3.90.79.10">
    <property type="entry name" value="Nucleoside Triphosphate Pyrophosphohydrolase"/>
    <property type="match status" value="1"/>
</dbReference>
<evidence type="ECO:0000256" key="7">
    <source>
        <dbReference type="SAM" id="Phobius"/>
    </source>
</evidence>
<dbReference type="GO" id="GO:0010945">
    <property type="term" value="F:coenzyme A diphosphatase activity"/>
    <property type="evidence" value="ECO:0007669"/>
    <property type="project" value="InterPro"/>
</dbReference>
<name>A0A9P1I8D4_9PELO</name>
<feature type="transmembrane region" description="Helical" evidence="7">
    <location>
        <begin position="184"/>
        <end position="203"/>
    </location>
</feature>
<dbReference type="GO" id="GO:0015938">
    <property type="term" value="P:coenzyme A catabolic process"/>
    <property type="evidence" value="ECO:0007669"/>
    <property type="project" value="TreeGrafter"/>
</dbReference>
<sequence length="246" mass="28130">MDDTWKNNNLSSRDTLESRRKIEKIRKCLGLLDEFTRPEGEKDAGVLILLDIFSKSEPQVLLCVRSANLRRHPGEVCFPGGMMDELADDGNTRQTAIRETQEEIGVPPEDYEIIGNLPAFRARFGILLHPTIAVVKNPLKITMNPDEVQSVFWIPISRFLSAENHSIFQLDQIYYVHMFQFPDFPTTFGVTALMCIIVAMGVFGRQPNFDILANLPEIEARQMSTIQILTHVYRFAGRKFERNSKI</sequence>